<keyword evidence="2" id="KW-0472">Membrane</keyword>
<keyword evidence="2" id="KW-1133">Transmembrane helix</keyword>
<comment type="caution">
    <text evidence="3">The sequence shown here is derived from an EMBL/GenBank/DDBJ whole genome shotgun (WGS) entry which is preliminary data.</text>
</comment>
<evidence type="ECO:0000256" key="2">
    <source>
        <dbReference type="SAM" id="Phobius"/>
    </source>
</evidence>
<gene>
    <name evidence="3" type="ORF">ACFSX9_00530</name>
</gene>
<proteinExistence type="predicted"/>
<evidence type="ECO:0000256" key="1">
    <source>
        <dbReference type="SAM" id="Coils"/>
    </source>
</evidence>
<sequence>MEHKNINELFEGTTNWDFENPESGHEKRFLEKLKVAKPKKRNWIPLSLVASLFLSFGVLMYFYSNSQQEEIQLSPQVQETQDYFSSVIQSELKNLKEQKNPMTTVLITDALNEMKKLETDYEKLKKEIAKNGENKQVIFAMITNMQTRISFLQQVMEQVEQLNNFNTDKNENHL</sequence>
<dbReference type="Proteomes" id="UP001597549">
    <property type="component" value="Unassembled WGS sequence"/>
</dbReference>
<organism evidence="3 4">
    <name type="scientific">Flavobacterium ardleyense</name>
    <dbReference type="NCBI Taxonomy" id="2038737"/>
    <lineage>
        <taxon>Bacteria</taxon>
        <taxon>Pseudomonadati</taxon>
        <taxon>Bacteroidota</taxon>
        <taxon>Flavobacteriia</taxon>
        <taxon>Flavobacteriales</taxon>
        <taxon>Flavobacteriaceae</taxon>
        <taxon>Flavobacterium</taxon>
    </lineage>
</organism>
<feature type="coiled-coil region" evidence="1">
    <location>
        <begin position="107"/>
        <end position="162"/>
    </location>
</feature>
<evidence type="ECO:0000313" key="3">
    <source>
        <dbReference type="EMBL" id="MFD2907209.1"/>
    </source>
</evidence>
<reference evidence="4" key="1">
    <citation type="journal article" date="2019" name="Int. J. Syst. Evol. Microbiol.">
        <title>The Global Catalogue of Microorganisms (GCM) 10K type strain sequencing project: providing services to taxonomists for standard genome sequencing and annotation.</title>
        <authorList>
            <consortium name="The Broad Institute Genomics Platform"/>
            <consortium name="The Broad Institute Genome Sequencing Center for Infectious Disease"/>
            <person name="Wu L."/>
            <person name="Ma J."/>
        </authorList>
    </citation>
    <scope>NUCLEOTIDE SEQUENCE [LARGE SCALE GENOMIC DNA]</scope>
    <source>
        <strain evidence="4">KCTC 52644</strain>
    </source>
</reference>
<accession>A0ABW5Z370</accession>
<feature type="transmembrane region" description="Helical" evidence="2">
    <location>
        <begin position="43"/>
        <end position="63"/>
    </location>
</feature>
<name>A0ABW5Z370_9FLAO</name>
<dbReference type="EMBL" id="JBHUOL010000001">
    <property type="protein sequence ID" value="MFD2907209.1"/>
    <property type="molecule type" value="Genomic_DNA"/>
</dbReference>
<evidence type="ECO:0008006" key="5">
    <source>
        <dbReference type="Google" id="ProtNLM"/>
    </source>
</evidence>
<dbReference type="RefSeq" id="WP_379803054.1">
    <property type="nucleotide sequence ID" value="NZ_JBHUOL010000001.1"/>
</dbReference>
<protein>
    <recommendedName>
        <fullName evidence="5">Anti-sigma factor</fullName>
    </recommendedName>
</protein>
<keyword evidence="2" id="KW-0812">Transmembrane</keyword>
<keyword evidence="1" id="KW-0175">Coiled coil</keyword>
<keyword evidence="4" id="KW-1185">Reference proteome</keyword>
<evidence type="ECO:0000313" key="4">
    <source>
        <dbReference type="Proteomes" id="UP001597549"/>
    </source>
</evidence>